<name>A0ABD1I7L8_SALDI</name>
<evidence type="ECO:0000256" key="1">
    <source>
        <dbReference type="SAM" id="MobiDB-lite"/>
    </source>
</evidence>
<evidence type="ECO:0000313" key="2">
    <source>
        <dbReference type="EMBL" id="KAL1564462.1"/>
    </source>
</evidence>
<feature type="compositionally biased region" description="Polar residues" evidence="1">
    <location>
        <begin position="32"/>
        <end position="44"/>
    </location>
</feature>
<accession>A0ABD1I7L8</accession>
<feature type="region of interest" description="Disordered" evidence="1">
    <location>
        <begin position="1"/>
        <end position="52"/>
    </location>
</feature>
<sequence>MQLLLSHSPYQTRARHSAGASVAESPLPTTLPPVSNRQPPSSARSRLGRRNEPNFAAVCRTAIGTPPSSRVCQKHASGIEVSQK</sequence>
<keyword evidence="3" id="KW-1185">Reference proteome</keyword>
<dbReference type="AlphaFoldDB" id="A0ABD1I7L8"/>
<gene>
    <name evidence="2" type="ORF">AAHA92_06802</name>
</gene>
<comment type="caution">
    <text evidence="2">The sequence shown here is derived from an EMBL/GenBank/DDBJ whole genome shotgun (WGS) entry which is preliminary data.</text>
</comment>
<organism evidence="2 3">
    <name type="scientific">Salvia divinorum</name>
    <name type="common">Maria pastora</name>
    <name type="synonym">Diviner's sage</name>
    <dbReference type="NCBI Taxonomy" id="28513"/>
    <lineage>
        <taxon>Eukaryota</taxon>
        <taxon>Viridiplantae</taxon>
        <taxon>Streptophyta</taxon>
        <taxon>Embryophyta</taxon>
        <taxon>Tracheophyta</taxon>
        <taxon>Spermatophyta</taxon>
        <taxon>Magnoliopsida</taxon>
        <taxon>eudicotyledons</taxon>
        <taxon>Gunneridae</taxon>
        <taxon>Pentapetalae</taxon>
        <taxon>asterids</taxon>
        <taxon>lamiids</taxon>
        <taxon>Lamiales</taxon>
        <taxon>Lamiaceae</taxon>
        <taxon>Nepetoideae</taxon>
        <taxon>Mentheae</taxon>
        <taxon>Salviinae</taxon>
        <taxon>Salvia</taxon>
        <taxon>Salvia subgen. Calosphace</taxon>
    </lineage>
</organism>
<protein>
    <submittedName>
        <fullName evidence="2">Uncharacterized protein</fullName>
    </submittedName>
</protein>
<reference evidence="2 3" key="1">
    <citation type="submission" date="2024-06" db="EMBL/GenBank/DDBJ databases">
        <title>A chromosome level genome sequence of Diviner's sage (Salvia divinorum).</title>
        <authorList>
            <person name="Ford S.A."/>
            <person name="Ro D.-K."/>
            <person name="Ness R.W."/>
            <person name="Phillips M.A."/>
        </authorList>
    </citation>
    <scope>NUCLEOTIDE SEQUENCE [LARGE SCALE GENOMIC DNA]</scope>
    <source>
        <strain evidence="2">SAF-2024a</strain>
        <tissue evidence="2">Leaf</tissue>
    </source>
</reference>
<proteinExistence type="predicted"/>
<dbReference type="EMBL" id="JBEAFC010000003">
    <property type="protein sequence ID" value="KAL1564462.1"/>
    <property type="molecule type" value="Genomic_DNA"/>
</dbReference>
<evidence type="ECO:0000313" key="3">
    <source>
        <dbReference type="Proteomes" id="UP001567538"/>
    </source>
</evidence>
<dbReference type="Proteomes" id="UP001567538">
    <property type="component" value="Unassembled WGS sequence"/>
</dbReference>